<comment type="caution">
    <text evidence="1">The sequence shown here is derived from an EMBL/GenBank/DDBJ whole genome shotgun (WGS) entry which is preliminary data.</text>
</comment>
<protein>
    <submittedName>
        <fullName evidence="1">Uncharacterized protein</fullName>
    </submittedName>
</protein>
<evidence type="ECO:0000313" key="1">
    <source>
        <dbReference type="EMBL" id="GFN83772.1"/>
    </source>
</evidence>
<name>A0AAV3YN48_9GAST</name>
<evidence type="ECO:0000313" key="2">
    <source>
        <dbReference type="Proteomes" id="UP000735302"/>
    </source>
</evidence>
<dbReference type="Proteomes" id="UP000735302">
    <property type="component" value="Unassembled WGS sequence"/>
</dbReference>
<accession>A0AAV3YN48</accession>
<sequence length="142" mass="15690">MHSPMFKSGNLKAVIVKQSQRMRAHFAGHEVWENNLTCLRGGYRGKVVPQVKLPRLRRGGRSPPGNTYKHVLQQCDNKHVLLNTRPAMTSILGGGSHVIRTSLAPDSPLFISQRALGIWKTGHAPSLRSPPKAWGNPGWVAM</sequence>
<proteinExistence type="predicted"/>
<organism evidence="1 2">
    <name type="scientific">Plakobranchus ocellatus</name>
    <dbReference type="NCBI Taxonomy" id="259542"/>
    <lineage>
        <taxon>Eukaryota</taxon>
        <taxon>Metazoa</taxon>
        <taxon>Spiralia</taxon>
        <taxon>Lophotrochozoa</taxon>
        <taxon>Mollusca</taxon>
        <taxon>Gastropoda</taxon>
        <taxon>Heterobranchia</taxon>
        <taxon>Euthyneura</taxon>
        <taxon>Panpulmonata</taxon>
        <taxon>Sacoglossa</taxon>
        <taxon>Placobranchoidea</taxon>
        <taxon>Plakobranchidae</taxon>
        <taxon>Plakobranchus</taxon>
    </lineage>
</organism>
<dbReference type="AlphaFoldDB" id="A0AAV3YN48"/>
<reference evidence="1 2" key="1">
    <citation type="journal article" date="2021" name="Elife">
        <title>Chloroplast acquisition without the gene transfer in kleptoplastic sea slugs, Plakobranchus ocellatus.</title>
        <authorList>
            <person name="Maeda T."/>
            <person name="Takahashi S."/>
            <person name="Yoshida T."/>
            <person name="Shimamura S."/>
            <person name="Takaki Y."/>
            <person name="Nagai Y."/>
            <person name="Toyoda A."/>
            <person name="Suzuki Y."/>
            <person name="Arimoto A."/>
            <person name="Ishii H."/>
            <person name="Satoh N."/>
            <person name="Nishiyama T."/>
            <person name="Hasebe M."/>
            <person name="Maruyama T."/>
            <person name="Minagawa J."/>
            <person name="Obokata J."/>
            <person name="Shigenobu S."/>
        </authorList>
    </citation>
    <scope>NUCLEOTIDE SEQUENCE [LARGE SCALE GENOMIC DNA]</scope>
</reference>
<gene>
    <name evidence="1" type="ORF">PoB_001027800</name>
</gene>
<dbReference type="EMBL" id="BLXT01001220">
    <property type="protein sequence ID" value="GFN83772.1"/>
    <property type="molecule type" value="Genomic_DNA"/>
</dbReference>
<keyword evidence="2" id="KW-1185">Reference proteome</keyword>